<evidence type="ECO:0000256" key="1">
    <source>
        <dbReference type="SAM" id="Phobius"/>
    </source>
</evidence>
<protein>
    <submittedName>
        <fullName evidence="2">Uncharacterized protein</fullName>
    </submittedName>
</protein>
<evidence type="ECO:0000313" key="3">
    <source>
        <dbReference type="Proteomes" id="UP000054995"/>
    </source>
</evidence>
<proteinExistence type="predicted"/>
<name>A0A0V1F8E6_TRIPS</name>
<comment type="caution">
    <text evidence="2">The sequence shown here is derived from an EMBL/GenBank/DDBJ whole genome shotgun (WGS) entry which is preliminary data.</text>
</comment>
<sequence>LQAHRPQALSNCCFNNTLAGSAISTATTTTTTTTTTTITTTTAYFQYLIILSCTCQNINNPKVDMVIIRVSLMVFFAWLASFFLGQAAFSQSQQVAKYNRAGFFPYLKRFPALPSQYLKRSDMNNVLGIGVKRDDDQFDREDRDYRPLMFGKRYPDYQLPMFALLRQCPVMICNTTS</sequence>
<keyword evidence="1" id="KW-0812">Transmembrane</keyword>
<feature type="non-terminal residue" evidence="2">
    <location>
        <position position="1"/>
    </location>
</feature>
<gene>
    <name evidence="2" type="ORF">T4D_5098</name>
</gene>
<feature type="transmembrane region" description="Helical" evidence="1">
    <location>
        <begin position="66"/>
        <end position="89"/>
    </location>
</feature>
<keyword evidence="1" id="KW-1133">Transmembrane helix</keyword>
<keyword evidence="1" id="KW-0472">Membrane</keyword>
<keyword evidence="3" id="KW-1185">Reference proteome</keyword>
<reference evidence="2 3" key="1">
    <citation type="submission" date="2015-01" db="EMBL/GenBank/DDBJ databases">
        <title>Evolution of Trichinella species and genotypes.</title>
        <authorList>
            <person name="Korhonen P.K."/>
            <person name="Edoardo P."/>
            <person name="Giuseppe L.R."/>
            <person name="Gasser R.B."/>
        </authorList>
    </citation>
    <scope>NUCLEOTIDE SEQUENCE [LARGE SCALE GENOMIC DNA]</scope>
    <source>
        <strain evidence="2">ISS470</strain>
    </source>
</reference>
<accession>A0A0V1F8E6</accession>
<dbReference type="Proteomes" id="UP000054995">
    <property type="component" value="Unassembled WGS sequence"/>
</dbReference>
<evidence type="ECO:0000313" key="2">
    <source>
        <dbReference type="EMBL" id="KRY82410.1"/>
    </source>
</evidence>
<dbReference type="EMBL" id="JYDT01000176">
    <property type="protein sequence ID" value="KRY82410.1"/>
    <property type="molecule type" value="Genomic_DNA"/>
</dbReference>
<feature type="non-terminal residue" evidence="2">
    <location>
        <position position="177"/>
    </location>
</feature>
<dbReference type="AlphaFoldDB" id="A0A0V1F8E6"/>
<dbReference type="OrthoDB" id="5918293at2759"/>
<organism evidence="2 3">
    <name type="scientific">Trichinella pseudospiralis</name>
    <name type="common">Parasitic roundworm</name>
    <dbReference type="NCBI Taxonomy" id="6337"/>
    <lineage>
        <taxon>Eukaryota</taxon>
        <taxon>Metazoa</taxon>
        <taxon>Ecdysozoa</taxon>
        <taxon>Nematoda</taxon>
        <taxon>Enoplea</taxon>
        <taxon>Dorylaimia</taxon>
        <taxon>Trichinellida</taxon>
        <taxon>Trichinellidae</taxon>
        <taxon>Trichinella</taxon>
    </lineage>
</organism>